<accession>A0A3G8LS95</accession>
<evidence type="ECO:0000256" key="1">
    <source>
        <dbReference type="ARBA" id="ARBA00004141"/>
    </source>
</evidence>
<proteinExistence type="predicted"/>
<evidence type="ECO:0000313" key="7">
    <source>
        <dbReference type="Proteomes" id="UP000278035"/>
    </source>
</evidence>
<evidence type="ECO:0000313" key="6">
    <source>
        <dbReference type="EMBL" id="AZG72297.1"/>
    </source>
</evidence>
<keyword evidence="3 5" id="KW-1133">Transmembrane helix</keyword>
<dbReference type="InterPro" id="IPR004710">
    <property type="entry name" value="Bilac:Na_transpt"/>
</dbReference>
<protein>
    <submittedName>
        <fullName evidence="6">Bile acid:sodium symporter family protein</fullName>
    </submittedName>
</protein>
<keyword evidence="4 5" id="KW-0472">Membrane</keyword>
<feature type="transmembrane region" description="Helical" evidence="5">
    <location>
        <begin position="138"/>
        <end position="158"/>
    </location>
</feature>
<evidence type="ECO:0000256" key="2">
    <source>
        <dbReference type="ARBA" id="ARBA00022692"/>
    </source>
</evidence>
<dbReference type="InterPro" id="IPR002657">
    <property type="entry name" value="BilAc:Na_symport/Acr3"/>
</dbReference>
<dbReference type="KEGG" id="slj:EGC82_05630"/>
<evidence type="ECO:0000256" key="4">
    <source>
        <dbReference type="ARBA" id="ARBA00023136"/>
    </source>
</evidence>
<dbReference type="OrthoDB" id="9806785at2"/>
<feature type="transmembrane region" description="Helical" evidence="5">
    <location>
        <begin position="234"/>
        <end position="256"/>
    </location>
</feature>
<gene>
    <name evidence="6" type="ORF">EGC82_05630</name>
</gene>
<feature type="transmembrane region" description="Helical" evidence="5">
    <location>
        <begin position="179"/>
        <end position="198"/>
    </location>
</feature>
<reference evidence="7" key="1">
    <citation type="submission" date="2018-11" db="EMBL/GenBank/DDBJ databases">
        <title>Shewanella sp. M2.</title>
        <authorList>
            <person name="Hwang Y.J."/>
            <person name="Hwang C.Y."/>
        </authorList>
    </citation>
    <scope>NUCLEOTIDE SEQUENCE [LARGE SCALE GENOMIC DNA]</scope>
    <source>
        <strain evidence="7">LMG 19866</strain>
    </source>
</reference>
<evidence type="ECO:0000256" key="3">
    <source>
        <dbReference type="ARBA" id="ARBA00022989"/>
    </source>
</evidence>
<keyword evidence="7" id="KW-1185">Reference proteome</keyword>
<dbReference type="PANTHER" id="PTHR10361:SF24">
    <property type="entry name" value="P3 PROTEIN"/>
    <property type="match status" value="1"/>
</dbReference>
<feature type="transmembrane region" description="Helical" evidence="5">
    <location>
        <begin position="262"/>
        <end position="283"/>
    </location>
</feature>
<dbReference type="RefSeq" id="WP_124729890.1">
    <property type="nucleotide sequence ID" value="NZ_CBCSKC010000018.1"/>
</dbReference>
<organism evidence="6 7">
    <name type="scientific">Shewanella livingstonensis</name>
    <dbReference type="NCBI Taxonomy" id="150120"/>
    <lineage>
        <taxon>Bacteria</taxon>
        <taxon>Pseudomonadati</taxon>
        <taxon>Pseudomonadota</taxon>
        <taxon>Gammaproteobacteria</taxon>
        <taxon>Alteromonadales</taxon>
        <taxon>Shewanellaceae</taxon>
        <taxon>Shewanella</taxon>
    </lineage>
</organism>
<keyword evidence="2 5" id="KW-0812">Transmembrane</keyword>
<sequence>MTGSIITEVLLPLALAFIMFGMGLSLTRFDFLRLWQTPAPIVAGFVGQIIALPLLAFGICVAMDLSTPMAVGLMILAACPGGTTSNVVSHLAKANLALSVSLTAISSIVCVLTAPFVIQFSLSHFANSANGAPIDVSLSSISLGLLVITLLPIVFGMLARSYFRDWAIKVEVYFRRFALVFLLLMIIGVVIKEHAIIVEAFNEVFIACLLLNFGAMFIGVISAKLLALSHKDTLTLAIEIGLQNSTMAMLICISLLQAPSYAVVAGVYSLTMYAGAGLLIAYASYIRSDKHTAVQAQTRDSR</sequence>
<feature type="transmembrane region" description="Helical" evidence="5">
    <location>
        <begin position="96"/>
        <end position="118"/>
    </location>
</feature>
<feature type="transmembrane region" description="Helical" evidence="5">
    <location>
        <begin position="6"/>
        <end position="27"/>
    </location>
</feature>
<dbReference type="GO" id="GO:0016020">
    <property type="term" value="C:membrane"/>
    <property type="evidence" value="ECO:0007669"/>
    <property type="project" value="UniProtKB-SubCell"/>
</dbReference>
<dbReference type="Pfam" id="PF01758">
    <property type="entry name" value="SBF"/>
    <property type="match status" value="1"/>
</dbReference>
<dbReference type="InterPro" id="IPR038770">
    <property type="entry name" value="Na+/solute_symporter_sf"/>
</dbReference>
<dbReference type="EMBL" id="CP034015">
    <property type="protein sequence ID" value="AZG72297.1"/>
    <property type="molecule type" value="Genomic_DNA"/>
</dbReference>
<evidence type="ECO:0000256" key="5">
    <source>
        <dbReference type="SAM" id="Phobius"/>
    </source>
</evidence>
<feature type="transmembrane region" description="Helical" evidence="5">
    <location>
        <begin position="204"/>
        <end position="227"/>
    </location>
</feature>
<feature type="transmembrane region" description="Helical" evidence="5">
    <location>
        <begin position="39"/>
        <end position="59"/>
    </location>
</feature>
<comment type="subcellular location">
    <subcellularLocation>
        <location evidence="1">Membrane</location>
        <topology evidence="1">Multi-pass membrane protein</topology>
    </subcellularLocation>
</comment>
<feature type="transmembrane region" description="Helical" evidence="5">
    <location>
        <begin position="65"/>
        <end position="84"/>
    </location>
</feature>
<dbReference type="PANTHER" id="PTHR10361">
    <property type="entry name" value="SODIUM-BILE ACID COTRANSPORTER"/>
    <property type="match status" value="1"/>
</dbReference>
<dbReference type="Gene3D" id="1.20.1530.20">
    <property type="match status" value="1"/>
</dbReference>
<dbReference type="AlphaFoldDB" id="A0A3G8LS95"/>
<name>A0A3G8LS95_9GAMM</name>
<dbReference type="Proteomes" id="UP000278035">
    <property type="component" value="Chromosome"/>
</dbReference>